<reference evidence="1 2" key="1">
    <citation type="submission" date="2020-05" db="EMBL/GenBank/DDBJ databases">
        <authorList>
            <person name="Whitworth D."/>
        </authorList>
    </citation>
    <scope>NUCLEOTIDE SEQUENCE [LARGE SCALE GENOMIC DNA]</scope>
    <source>
        <strain evidence="1 2">AB043B</strain>
    </source>
</reference>
<comment type="caution">
    <text evidence="1">The sequence shown here is derived from an EMBL/GenBank/DDBJ whole genome shotgun (WGS) entry which is preliminary data.</text>
</comment>
<dbReference type="EMBL" id="JABFJV010000062">
    <property type="protein sequence ID" value="NOK34190.1"/>
    <property type="molecule type" value="Genomic_DNA"/>
</dbReference>
<evidence type="ECO:0000313" key="2">
    <source>
        <dbReference type="Proteomes" id="UP000563426"/>
    </source>
</evidence>
<evidence type="ECO:0000313" key="1">
    <source>
        <dbReference type="EMBL" id="NOK34190.1"/>
    </source>
</evidence>
<dbReference type="PROSITE" id="PS51257">
    <property type="entry name" value="PROKAR_LIPOPROTEIN"/>
    <property type="match status" value="1"/>
</dbReference>
<accession>A0A7Y4NR12</accession>
<dbReference type="RefSeq" id="WP_171435114.1">
    <property type="nucleotide sequence ID" value="NZ_JABFJV010000062.1"/>
</dbReference>
<dbReference type="Proteomes" id="UP000563426">
    <property type="component" value="Unassembled WGS sequence"/>
</dbReference>
<dbReference type="AlphaFoldDB" id="A0A7Y4NR12"/>
<keyword evidence="2" id="KW-1185">Reference proteome</keyword>
<name>A0A7Y4NR12_9BACT</name>
<dbReference type="InterPro" id="IPR016024">
    <property type="entry name" value="ARM-type_fold"/>
</dbReference>
<gene>
    <name evidence="1" type="ORF">HMI49_13390</name>
</gene>
<dbReference type="SUPFAM" id="SSF48371">
    <property type="entry name" value="ARM repeat"/>
    <property type="match status" value="1"/>
</dbReference>
<evidence type="ECO:0008006" key="3">
    <source>
        <dbReference type="Google" id="ProtNLM"/>
    </source>
</evidence>
<sequence length="463" mass="50437">MRLVMALGVVALGTGCAHAPRTAGPAEPDLASRARQLTAEAEQAYDALDFERCAERFRASGEAHEEGPDRVESFYRAAGCASLAGHADAAVEVLKRAVQGGYYDADHLEYDPELAALHPLPAWSGIVAQARANLAKAPEAPFPVFTLMGLDAFGARKVDRETVRRVLGLEVGKPIVYSAAVFKQKEAALREQYGLLFAHTSMSIYFAEERKGTAFMVMDMVDTEDAARLRFLPEPKAHPTDPEGLVARWNAYKQRLQQLQMQGKLAEDSTCKVVHCIGGFGHPDLAAFDPEFLAKVPRQLDALTAVLREDADPDKRSAAALLLAYAPTEQETVQLLAPSIRDPDSGVRNNVLRVLTATQEAAAKPLLDVTTVADAVVLPTASDRNKATYLLSYLLDDLSPEALKAQRAGLLRQLGERLVEMSALTLPINRDPAVMVLKQLSGEKYETADEWRAWLARQPVKAG</sequence>
<dbReference type="Pfam" id="PF13646">
    <property type="entry name" value="HEAT_2"/>
    <property type="match status" value="1"/>
</dbReference>
<proteinExistence type="predicted"/>
<dbReference type="InterPro" id="IPR011989">
    <property type="entry name" value="ARM-like"/>
</dbReference>
<organism evidence="1 2">
    <name type="scientific">Corallococcus exercitus</name>
    <dbReference type="NCBI Taxonomy" id="2316736"/>
    <lineage>
        <taxon>Bacteria</taxon>
        <taxon>Pseudomonadati</taxon>
        <taxon>Myxococcota</taxon>
        <taxon>Myxococcia</taxon>
        <taxon>Myxococcales</taxon>
        <taxon>Cystobacterineae</taxon>
        <taxon>Myxococcaceae</taxon>
        <taxon>Corallococcus</taxon>
    </lineage>
</organism>
<protein>
    <recommendedName>
        <fullName evidence="3">HEAT repeat domain-containing protein</fullName>
    </recommendedName>
</protein>
<dbReference type="Gene3D" id="1.25.10.10">
    <property type="entry name" value="Leucine-rich Repeat Variant"/>
    <property type="match status" value="1"/>
</dbReference>